<feature type="transmembrane region" description="Helical" evidence="1">
    <location>
        <begin position="136"/>
        <end position="158"/>
    </location>
</feature>
<name>A0A9P1MF12_9PEZI</name>
<dbReference type="EMBL" id="CALLCH030000020">
    <property type="protein sequence ID" value="CAI4219626.1"/>
    <property type="molecule type" value="Genomic_DNA"/>
</dbReference>
<keyword evidence="1" id="KW-0472">Membrane</keyword>
<dbReference type="Proteomes" id="UP000838763">
    <property type="component" value="Unassembled WGS sequence"/>
</dbReference>
<dbReference type="AlphaFoldDB" id="A0A9P1MF12"/>
<dbReference type="PANTHER" id="PTHR24148">
    <property type="entry name" value="ANKYRIN REPEAT DOMAIN-CONTAINING PROTEIN 39 HOMOLOG-RELATED"/>
    <property type="match status" value="1"/>
</dbReference>
<evidence type="ECO:0000313" key="3">
    <source>
        <dbReference type="EMBL" id="CAI4219626.1"/>
    </source>
</evidence>
<dbReference type="PANTHER" id="PTHR24148:SF64">
    <property type="entry name" value="HETEROKARYON INCOMPATIBILITY DOMAIN-CONTAINING PROTEIN"/>
    <property type="match status" value="1"/>
</dbReference>
<dbReference type="OrthoDB" id="5571888at2759"/>
<gene>
    <name evidence="3" type="ORF">PPNO1_LOCUS9179</name>
</gene>
<feature type="domain" description="Heterokaryon incompatibility" evidence="2">
    <location>
        <begin position="239"/>
        <end position="302"/>
    </location>
</feature>
<accession>A0A9P1MF12</accession>
<proteinExistence type="predicted"/>
<feature type="transmembrane region" description="Helical" evidence="1">
    <location>
        <begin position="76"/>
        <end position="99"/>
    </location>
</feature>
<dbReference type="InterPro" id="IPR052895">
    <property type="entry name" value="HetReg/Transcr_Mod"/>
</dbReference>
<evidence type="ECO:0000256" key="1">
    <source>
        <dbReference type="SAM" id="Phobius"/>
    </source>
</evidence>
<dbReference type="InterPro" id="IPR010730">
    <property type="entry name" value="HET"/>
</dbReference>
<evidence type="ECO:0000259" key="2">
    <source>
        <dbReference type="Pfam" id="PF06985"/>
    </source>
</evidence>
<evidence type="ECO:0000313" key="4">
    <source>
        <dbReference type="Proteomes" id="UP000838763"/>
    </source>
</evidence>
<feature type="transmembrane region" description="Helical" evidence="1">
    <location>
        <begin position="105"/>
        <end position="124"/>
    </location>
</feature>
<organism evidence="3 4">
    <name type="scientific">Parascedosporium putredinis</name>
    <dbReference type="NCBI Taxonomy" id="1442378"/>
    <lineage>
        <taxon>Eukaryota</taxon>
        <taxon>Fungi</taxon>
        <taxon>Dikarya</taxon>
        <taxon>Ascomycota</taxon>
        <taxon>Pezizomycotina</taxon>
        <taxon>Sordariomycetes</taxon>
        <taxon>Hypocreomycetidae</taxon>
        <taxon>Microascales</taxon>
        <taxon>Microascaceae</taxon>
        <taxon>Parascedosporium</taxon>
    </lineage>
</organism>
<reference evidence="3" key="1">
    <citation type="submission" date="2022-11" db="EMBL/GenBank/DDBJ databases">
        <authorList>
            <person name="Scott C."/>
            <person name="Bruce N."/>
        </authorList>
    </citation>
    <scope>NUCLEOTIDE SEQUENCE</scope>
</reference>
<keyword evidence="4" id="KW-1185">Reference proteome</keyword>
<keyword evidence="1" id="KW-0812">Transmembrane</keyword>
<protein>
    <recommendedName>
        <fullName evidence="2">Heterokaryon incompatibility domain-containing protein</fullName>
    </recommendedName>
</protein>
<sequence>MTSLPGSQFWGPLFKAALVNYVWPNSLLWSISLCVVMLPNDCGRIVGSIPATIATGFVDKLHLGGTPELQQAFVSLGLYITAFLLRRLISLALSAAHFVFDHCWVFYNLAVLAGTSAAILKKVLPPTWKSRLHSAWVWFGYWLISGPVNLIYFTVIALTSFQRHAVTTIAHIVKTAGLYILSAQTTFARVPAPKTFNYSLVPNFDPASEIRLLRLHRWLPFLQLSAELVSYPLHAVPPYYAISYVWDDGPKDLDQIWLNGMLFSVRRNVHDILRNCSSGFGPRLIWVDSICINQQDLSEKALKFEPWKIYIRELATSSAGGRLGEKGDLFLWRHPVTLDELHGWREVICDGQVLSSLATLAADPDENLESTMSPYLGFTGMTFTVAHRMERSIFGPPQLSRVLRVFGDKAATVDRDKAFALFGMAKESTDPNLKRMIDYVRPAQDIMLDLANYLLDCGQALEVFDLAGLQQRGRDASLPSWAVDWSALRSGMPLNTAFNPHNLQYHAAAELSPKVRRGASRRKVVMSGQHLDRITHIVPLPEQSTRRAASFEYPGEVLSFAKAHASDPYPYRGDGGQPLAEAVWRTLIGDKTHSARPAPPTCGRDLAVILSTTQNVVAVTGSRFGHFTPHQLQSMLGVTEHEQAEIRQALARFQEVELLYDSSKGSSPLVFCVTAKGYIGMVPQVSQVGDDDLTTRLGSFLTTAASKVLGG</sequence>
<dbReference type="Pfam" id="PF06985">
    <property type="entry name" value="HET"/>
    <property type="match status" value="1"/>
</dbReference>
<comment type="caution">
    <text evidence="3">The sequence shown here is derived from an EMBL/GenBank/DDBJ whole genome shotgun (WGS) entry which is preliminary data.</text>
</comment>
<keyword evidence="1" id="KW-1133">Transmembrane helix</keyword>